<sequence>MTRSRSWRSEEVARNDRALLRAAREVLAVDGAHASVAAIAARAGVGVGSLYRRYRTKQELFQRLCLIALREYLDAANEGLAMDDTWQGLMHYAMASIRSGPGSLAPAAGTFDVTDEMTELARRGDRAVAELVQRAHRAGVLRAGVTAVDLELLIEQLSKSPLQEQLQCQGRTELYDAALNARERIITIALDGLRAGPAGALPGQAPGYELFTMRWAPPEGETAE</sequence>
<dbReference type="InterPro" id="IPR009057">
    <property type="entry name" value="Homeodomain-like_sf"/>
</dbReference>
<dbReference type="PRINTS" id="PR00455">
    <property type="entry name" value="HTHTETR"/>
</dbReference>
<keyword evidence="3" id="KW-0804">Transcription</keyword>
<protein>
    <submittedName>
        <fullName evidence="6">TetR family transcriptional regulator</fullName>
    </submittedName>
</protein>
<dbReference type="Gene3D" id="1.10.357.10">
    <property type="entry name" value="Tetracycline Repressor, domain 2"/>
    <property type="match status" value="1"/>
</dbReference>
<evidence type="ECO:0000313" key="6">
    <source>
        <dbReference type="EMBL" id="TDC08758.1"/>
    </source>
</evidence>
<organism evidence="6 7">
    <name type="scientific">Nonomuraea longispora</name>
    <dbReference type="NCBI Taxonomy" id="1848320"/>
    <lineage>
        <taxon>Bacteria</taxon>
        <taxon>Bacillati</taxon>
        <taxon>Actinomycetota</taxon>
        <taxon>Actinomycetes</taxon>
        <taxon>Streptosporangiales</taxon>
        <taxon>Streptosporangiaceae</taxon>
        <taxon>Nonomuraea</taxon>
    </lineage>
</organism>
<gene>
    <name evidence="6" type="ORF">E1267_09305</name>
</gene>
<comment type="caution">
    <text evidence="6">The sequence shown here is derived from an EMBL/GenBank/DDBJ whole genome shotgun (WGS) entry which is preliminary data.</text>
</comment>
<accession>A0A4R4NHG8</accession>
<dbReference type="PANTHER" id="PTHR30055">
    <property type="entry name" value="HTH-TYPE TRANSCRIPTIONAL REGULATOR RUTR"/>
    <property type="match status" value="1"/>
</dbReference>
<evidence type="ECO:0000256" key="3">
    <source>
        <dbReference type="ARBA" id="ARBA00023163"/>
    </source>
</evidence>
<dbReference type="InterPro" id="IPR036271">
    <property type="entry name" value="Tet_transcr_reg_TetR-rel_C_sf"/>
</dbReference>
<dbReference type="InterPro" id="IPR001647">
    <property type="entry name" value="HTH_TetR"/>
</dbReference>
<evidence type="ECO:0000313" key="7">
    <source>
        <dbReference type="Proteomes" id="UP000295157"/>
    </source>
</evidence>
<dbReference type="InterPro" id="IPR050109">
    <property type="entry name" value="HTH-type_TetR-like_transc_reg"/>
</dbReference>
<reference evidence="6 7" key="1">
    <citation type="submission" date="2019-02" db="EMBL/GenBank/DDBJ databases">
        <title>Draft genome sequences of novel Actinobacteria.</title>
        <authorList>
            <person name="Sahin N."/>
            <person name="Ay H."/>
            <person name="Saygin H."/>
        </authorList>
    </citation>
    <scope>NUCLEOTIDE SEQUENCE [LARGE SCALE GENOMIC DNA]</scope>
    <source>
        <strain evidence="6 7">KC201</strain>
    </source>
</reference>
<dbReference type="PANTHER" id="PTHR30055:SF234">
    <property type="entry name" value="HTH-TYPE TRANSCRIPTIONAL REGULATOR BETI"/>
    <property type="match status" value="1"/>
</dbReference>
<dbReference type="PROSITE" id="PS50977">
    <property type="entry name" value="HTH_TETR_2"/>
    <property type="match status" value="1"/>
</dbReference>
<name>A0A4R4NHG8_9ACTN</name>
<keyword evidence="7" id="KW-1185">Reference proteome</keyword>
<dbReference type="AlphaFoldDB" id="A0A4R4NHG8"/>
<proteinExistence type="predicted"/>
<dbReference type="Proteomes" id="UP000295157">
    <property type="component" value="Unassembled WGS sequence"/>
</dbReference>
<dbReference type="OrthoDB" id="9795011at2"/>
<dbReference type="SUPFAM" id="SSF48498">
    <property type="entry name" value="Tetracyclin repressor-like, C-terminal domain"/>
    <property type="match status" value="1"/>
</dbReference>
<dbReference type="GO" id="GO:0003700">
    <property type="term" value="F:DNA-binding transcription factor activity"/>
    <property type="evidence" value="ECO:0007669"/>
    <property type="project" value="TreeGrafter"/>
</dbReference>
<feature type="DNA-binding region" description="H-T-H motif" evidence="4">
    <location>
        <begin position="35"/>
        <end position="54"/>
    </location>
</feature>
<keyword evidence="1" id="KW-0805">Transcription regulation</keyword>
<evidence type="ECO:0000256" key="2">
    <source>
        <dbReference type="ARBA" id="ARBA00023125"/>
    </source>
</evidence>
<keyword evidence="2 4" id="KW-0238">DNA-binding</keyword>
<dbReference type="EMBL" id="SMJZ01000024">
    <property type="protein sequence ID" value="TDC08758.1"/>
    <property type="molecule type" value="Genomic_DNA"/>
</dbReference>
<dbReference type="SUPFAM" id="SSF46689">
    <property type="entry name" value="Homeodomain-like"/>
    <property type="match status" value="1"/>
</dbReference>
<dbReference type="Pfam" id="PF00440">
    <property type="entry name" value="TetR_N"/>
    <property type="match status" value="1"/>
</dbReference>
<dbReference type="InterPro" id="IPR049445">
    <property type="entry name" value="TetR_SbtR-like_C"/>
</dbReference>
<dbReference type="RefSeq" id="WP_132331820.1">
    <property type="nucleotide sequence ID" value="NZ_SMJZ01000024.1"/>
</dbReference>
<evidence type="ECO:0000256" key="4">
    <source>
        <dbReference type="PROSITE-ProRule" id="PRU00335"/>
    </source>
</evidence>
<dbReference type="Pfam" id="PF21597">
    <property type="entry name" value="TetR_C_43"/>
    <property type="match status" value="1"/>
</dbReference>
<feature type="domain" description="HTH tetR-type" evidence="5">
    <location>
        <begin position="13"/>
        <end position="72"/>
    </location>
</feature>
<evidence type="ECO:0000259" key="5">
    <source>
        <dbReference type="PROSITE" id="PS50977"/>
    </source>
</evidence>
<dbReference type="GO" id="GO:0000976">
    <property type="term" value="F:transcription cis-regulatory region binding"/>
    <property type="evidence" value="ECO:0007669"/>
    <property type="project" value="TreeGrafter"/>
</dbReference>
<evidence type="ECO:0000256" key="1">
    <source>
        <dbReference type="ARBA" id="ARBA00023015"/>
    </source>
</evidence>